<dbReference type="InterPro" id="IPR003829">
    <property type="entry name" value="Pirin_N_dom"/>
</dbReference>
<dbReference type="Gene3D" id="2.10.90.10">
    <property type="entry name" value="Cystine-knot cytokines"/>
    <property type="match status" value="1"/>
</dbReference>
<evidence type="ECO:0000256" key="19">
    <source>
        <dbReference type="ARBA" id="ARBA00060642"/>
    </source>
</evidence>
<evidence type="ECO:0000256" key="27">
    <source>
        <dbReference type="RuleBase" id="RU003457"/>
    </source>
</evidence>
<dbReference type="OrthoDB" id="198735at2759"/>
<organism evidence="30 31">
    <name type="scientific">Gopherus evgoodei</name>
    <name type="common">Goodes thornscrub tortoise</name>
    <dbReference type="NCBI Taxonomy" id="1825980"/>
    <lineage>
        <taxon>Eukaryota</taxon>
        <taxon>Metazoa</taxon>
        <taxon>Chordata</taxon>
        <taxon>Craniata</taxon>
        <taxon>Vertebrata</taxon>
        <taxon>Euteleostomi</taxon>
        <taxon>Archelosauria</taxon>
        <taxon>Testudinata</taxon>
        <taxon>Testudines</taxon>
        <taxon>Cryptodira</taxon>
        <taxon>Durocryptodira</taxon>
        <taxon>Testudinoidea</taxon>
        <taxon>Testudinidae</taxon>
        <taxon>Gopherus</taxon>
    </lineage>
</organism>
<dbReference type="CDD" id="cd00135">
    <property type="entry name" value="PDGF"/>
    <property type="match status" value="1"/>
</dbReference>
<keyword evidence="15" id="KW-0539">Nucleus</keyword>
<keyword evidence="14" id="KW-0325">Glycoprotein</keyword>
<dbReference type="AlphaFoldDB" id="A0A8C4VFU9"/>
<evidence type="ECO:0000256" key="21">
    <source>
        <dbReference type="ARBA" id="ARBA00064778"/>
    </source>
</evidence>
<dbReference type="Pfam" id="PF00341">
    <property type="entry name" value="PDGF"/>
    <property type="match status" value="1"/>
</dbReference>
<dbReference type="GO" id="GO:0051781">
    <property type="term" value="P:positive regulation of cell division"/>
    <property type="evidence" value="ECO:0007669"/>
    <property type="project" value="UniProtKB-KW"/>
</dbReference>
<dbReference type="InterPro" id="IPR000072">
    <property type="entry name" value="PDGF/VEGF_dom"/>
</dbReference>
<comment type="subunit">
    <text evidence="21">Homodimer; non-covalent and antiparallel.</text>
</comment>
<dbReference type="Proteomes" id="UP000694390">
    <property type="component" value="Unassembled WGS sequence"/>
</dbReference>
<keyword evidence="16" id="KW-0497">Mitogen</keyword>
<comment type="similarity">
    <text evidence="4 27">Belongs to the pirin family.</text>
</comment>
<dbReference type="GO" id="GO:0005576">
    <property type="term" value="C:extracellular region"/>
    <property type="evidence" value="ECO:0007669"/>
    <property type="project" value="UniProtKB-SubCell"/>
</dbReference>
<comment type="pathway">
    <text evidence="19">Flavonoid metabolism; quercetin degradation.</text>
</comment>
<dbReference type="GO" id="GO:0005634">
    <property type="term" value="C:nucleus"/>
    <property type="evidence" value="ECO:0007669"/>
    <property type="project" value="UniProtKB-SubCell"/>
</dbReference>
<gene>
    <name evidence="30" type="primary">VEGFD</name>
</gene>
<comment type="catalytic activity">
    <reaction evidence="17">
        <text>quercetin + O2 = 2-(3,4-dihydroxybenzoyloxy)-4,6-dihydroxybenzoate + CO</text>
        <dbReference type="Rhea" id="RHEA:15381"/>
        <dbReference type="ChEBI" id="CHEBI:15379"/>
        <dbReference type="ChEBI" id="CHEBI:17245"/>
        <dbReference type="ChEBI" id="CHEBI:57628"/>
        <dbReference type="ChEBI" id="CHEBI:57694"/>
        <dbReference type="EC" id="1.13.11.24"/>
    </reaction>
</comment>
<feature type="domain" description="Platelet-derived growth factor (PDGF) family profile" evidence="29">
    <location>
        <begin position="331"/>
        <end position="430"/>
    </location>
</feature>
<keyword evidence="31" id="KW-1185">Reference proteome</keyword>
<evidence type="ECO:0000256" key="14">
    <source>
        <dbReference type="ARBA" id="ARBA00023180"/>
    </source>
</evidence>
<evidence type="ECO:0000256" key="4">
    <source>
        <dbReference type="ARBA" id="ARBA00008416"/>
    </source>
</evidence>
<comment type="function">
    <text evidence="18">Transcriptional coregulator of NF-kappa-B which facilitates binding of NF-kappa-B proteins to target kappa-B genes in a redox-state-dependent manner. May be required for efficient terminal myeloid maturation of hematopoietic cells. Has quercetin 2,3-dioxygenase activity (in vitro).</text>
</comment>
<evidence type="ECO:0000256" key="28">
    <source>
        <dbReference type="RuleBase" id="RU003818"/>
    </source>
</evidence>
<reference evidence="30" key="1">
    <citation type="submission" date="2025-08" db="UniProtKB">
        <authorList>
            <consortium name="Ensembl"/>
        </authorList>
    </citation>
    <scope>IDENTIFICATION</scope>
</reference>
<dbReference type="Pfam" id="PF05726">
    <property type="entry name" value="Pirin_C"/>
    <property type="match status" value="1"/>
</dbReference>
<evidence type="ECO:0000256" key="22">
    <source>
        <dbReference type="ARBA" id="ARBA00066677"/>
    </source>
</evidence>
<proteinExistence type="inferred from homology"/>
<dbReference type="InterPro" id="IPR011051">
    <property type="entry name" value="RmlC_Cupin_sf"/>
</dbReference>
<dbReference type="InterPro" id="IPR014710">
    <property type="entry name" value="RmlC-like_jellyroll"/>
</dbReference>
<dbReference type="PANTHER" id="PTHR13903:SF8">
    <property type="entry name" value="PIRIN"/>
    <property type="match status" value="1"/>
</dbReference>
<dbReference type="InterPro" id="IPR023581">
    <property type="entry name" value="PD_growth_factor_CS"/>
</dbReference>
<dbReference type="GO" id="GO:0030224">
    <property type="term" value="P:monocyte differentiation"/>
    <property type="evidence" value="ECO:0007669"/>
    <property type="project" value="TreeGrafter"/>
</dbReference>
<evidence type="ECO:0000256" key="20">
    <source>
        <dbReference type="ARBA" id="ARBA00064668"/>
    </source>
</evidence>
<dbReference type="FunFam" id="2.10.90.10:FF:000021">
    <property type="entry name" value="vascular endothelial growth factor D"/>
    <property type="match status" value="1"/>
</dbReference>
<evidence type="ECO:0000256" key="23">
    <source>
        <dbReference type="ARBA" id="ARBA00069068"/>
    </source>
</evidence>
<reference evidence="30" key="2">
    <citation type="submission" date="2025-09" db="UniProtKB">
        <authorList>
            <consortium name="Ensembl"/>
        </authorList>
    </citation>
    <scope>IDENTIFICATION</scope>
</reference>
<dbReference type="SUPFAM" id="SSF57501">
    <property type="entry name" value="Cystine-knot cytokines"/>
    <property type="match status" value="1"/>
</dbReference>
<protein>
    <recommendedName>
        <fullName evidence="23">Pirin</fullName>
        <ecNumber evidence="22">1.13.11.24</ecNumber>
    </recommendedName>
    <alternativeName>
        <fullName evidence="25">Probable quercetin 2,3-dioxygenase PIR</fullName>
    </alternativeName>
    <alternativeName>
        <fullName evidence="24">Vascular endothelial growth factor D</fullName>
    </alternativeName>
    <alternativeName>
        <fullName evidence="26">c-Fos-induced growth factor</fullName>
    </alternativeName>
</protein>
<dbReference type="InterPro" id="IPR004153">
    <property type="entry name" value="CXCXC_repeat"/>
</dbReference>
<evidence type="ECO:0000256" key="2">
    <source>
        <dbReference type="ARBA" id="ARBA00004613"/>
    </source>
</evidence>
<evidence type="ECO:0000256" key="7">
    <source>
        <dbReference type="ARBA" id="ARBA00022657"/>
    </source>
</evidence>
<sequence length="587" mass="65896">MKSNLRFAGIAVLHQIGSSKIFEVLETASSFRRMVTLRKVIKTVLSIEQAEGVGARVRRSIGRPELKNVDPFLLLDEFKGGKPAGFPDHPHRGFETVTYLLDGGSIAHEDFCGHAGILNPGDLQWMTAGRGILHAEMLCSEEQAHALQLWVNLRSSEKMVEPQYQELKNKDIPKPSKNGVTVSVISGEALGVKSKVYTRTPTLYLDFKLDKGAKHIQPVPKGWTSFIYTLSGNLYVGSDDAQQKIEPHHTAVLDDGDGVQLENKRASLSALERSEQLIRNAASLEELLRITHAEDWKLWKCRLKLKSLSHLDSRSASHRSTRFAAAFYDIETLRVIDEEWQKTQCMPRETCVEVAKELGTTTNKFFKPPCVNVFRCGGCCNEESLGCMNTSTTYVSKTLFEISVPLTSVPEPVPVKIANHTGCRCLSTAQHHQYAIIRRSVQYPEEDGCPFTNKLCHSGLIWDSNKCECVVDKEHPGRREGLPPLAELAKCGPHMEFDEDNCECICRWKCPTDFFQNKENCSCYLCRESQESCSQKHKIFHAETCSCEDKCPFQPRTCSTAKPVCTKHCRCPKEKRSSHGSQSKETP</sequence>
<keyword evidence="10" id="KW-0677">Repeat</keyword>
<dbReference type="PANTHER" id="PTHR13903">
    <property type="entry name" value="PIRIN-RELATED"/>
    <property type="match status" value="1"/>
</dbReference>
<evidence type="ECO:0000256" key="3">
    <source>
        <dbReference type="ARBA" id="ARBA00006686"/>
    </source>
</evidence>
<evidence type="ECO:0000256" key="24">
    <source>
        <dbReference type="ARBA" id="ARBA00070958"/>
    </source>
</evidence>
<keyword evidence="8" id="KW-0165">Cleavage on pair of basic residues</keyword>
<comment type="subunit">
    <text evidence="20">May interact with NF1/CTF1. Interacts with BCL3. Identified in a complex comprised of PIR, BLC3, NFKB1 and target DNA.</text>
</comment>
<evidence type="ECO:0000313" key="30">
    <source>
        <dbReference type="Ensembl" id="ENSGEVP00005000235.1"/>
    </source>
</evidence>
<dbReference type="CDD" id="cd02909">
    <property type="entry name" value="cupin_pirin_N"/>
    <property type="match status" value="1"/>
</dbReference>
<evidence type="ECO:0000256" key="11">
    <source>
        <dbReference type="ARBA" id="ARBA00022782"/>
    </source>
</evidence>
<evidence type="ECO:0000256" key="8">
    <source>
        <dbReference type="ARBA" id="ARBA00022685"/>
    </source>
</evidence>
<evidence type="ECO:0000256" key="16">
    <source>
        <dbReference type="ARBA" id="ARBA00023246"/>
    </source>
</evidence>
<dbReference type="GeneTree" id="ENSGT00940000159726"/>
<dbReference type="PROSITE" id="PS50278">
    <property type="entry name" value="PDGF_2"/>
    <property type="match status" value="1"/>
</dbReference>
<evidence type="ECO:0000259" key="29">
    <source>
        <dbReference type="PROSITE" id="PS50278"/>
    </source>
</evidence>
<comment type="similarity">
    <text evidence="3 28">Belongs to the PDGF/VEGF growth factor family.</text>
</comment>
<evidence type="ECO:0000256" key="13">
    <source>
        <dbReference type="ARBA" id="ARBA00023157"/>
    </source>
</evidence>
<dbReference type="PROSITE" id="PS00249">
    <property type="entry name" value="PDGF_1"/>
    <property type="match status" value="1"/>
</dbReference>
<dbReference type="InterPro" id="IPR029034">
    <property type="entry name" value="Cystine-knot_cytokine"/>
</dbReference>
<dbReference type="InterPro" id="IPR008778">
    <property type="entry name" value="Pirin_C_dom"/>
</dbReference>
<keyword evidence="12 28" id="KW-0339">Growth factor</keyword>
<evidence type="ECO:0000256" key="12">
    <source>
        <dbReference type="ARBA" id="ARBA00023030"/>
    </source>
</evidence>
<dbReference type="Gene3D" id="2.60.120.10">
    <property type="entry name" value="Jelly Rolls"/>
    <property type="match status" value="2"/>
</dbReference>
<dbReference type="SMART" id="SM00141">
    <property type="entry name" value="PDGF"/>
    <property type="match status" value="1"/>
</dbReference>
<evidence type="ECO:0000256" key="6">
    <source>
        <dbReference type="ARBA" id="ARBA00022525"/>
    </source>
</evidence>
<dbReference type="GO" id="GO:0016020">
    <property type="term" value="C:membrane"/>
    <property type="evidence" value="ECO:0007669"/>
    <property type="project" value="InterPro"/>
</dbReference>
<dbReference type="CDD" id="cd20288">
    <property type="entry name" value="cupin_pirin-like_C"/>
    <property type="match status" value="1"/>
</dbReference>
<keyword evidence="6" id="KW-0964">Secreted</keyword>
<evidence type="ECO:0000256" key="25">
    <source>
        <dbReference type="ARBA" id="ARBA00077684"/>
    </source>
</evidence>
<name>A0A8C4VFU9_9SAUR</name>
<dbReference type="GO" id="GO:0005172">
    <property type="term" value="F:vascular endothelial growth factor receptor binding"/>
    <property type="evidence" value="ECO:0007669"/>
    <property type="project" value="UniProtKB-ARBA"/>
</dbReference>
<dbReference type="GO" id="GO:0008127">
    <property type="term" value="F:quercetin 2,3-dioxygenase activity"/>
    <property type="evidence" value="ECO:0007669"/>
    <property type="project" value="UniProtKB-EC"/>
</dbReference>
<evidence type="ECO:0000256" key="26">
    <source>
        <dbReference type="ARBA" id="ARBA00082424"/>
    </source>
</evidence>
<dbReference type="InterPro" id="IPR012093">
    <property type="entry name" value="Pirin"/>
</dbReference>
<dbReference type="SUPFAM" id="SSF51182">
    <property type="entry name" value="RmlC-like cupins"/>
    <property type="match status" value="1"/>
</dbReference>
<evidence type="ECO:0000256" key="17">
    <source>
        <dbReference type="ARBA" id="ARBA00050845"/>
    </source>
</evidence>
<comment type="subcellular location">
    <subcellularLocation>
        <location evidence="1">Nucleus</location>
    </subcellularLocation>
    <subcellularLocation>
        <location evidence="2">Secreted</location>
    </subcellularLocation>
</comment>
<evidence type="ECO:0000256" key="10">
    <source>
        <dbReference type="ARBA" id="ARBA00022737"/>
    </source>
</evidence>
<evidence type="ECO:0000256" key="1">
    <source>
        <dbReference type="ARBA" id="ARBA00004123"/>
    </source>
</evidence>
<dbReference type="Pfam" id="PF02678">
    <property type="entry name" value="Pirin"/>
    <property type="match status" value="1"/>
</dbReference>
<keyword evidence="9" id="KW-0732">Signal</keyword>
<accession>A0A8C4VFU9</accession>
<evidence type="ECO:0000256" key="9">
    <source>
        <dbReference type="ARBA" id="ARBA00022729"/>
    </source>
</evidence>
<dbReference type="GO" id="GO:0001525">
    <property type="term" value="P:angiogenesis"/>
    <property type="evidence" value="ECO:0007669"/>
    <property type="project" value="UniProtKB-KW"/>
</dbReference>
<keyword evidence="11" id="KW-0221">Differentiation</keyword>
<keyword evidence="13" id="KW-1015">Disulfide bond</keyword>
<dbReference type="Ensembl" id="ENSGEVT00005000254.1">
    <property type="protein sequence ID" value="ENSGEVP00005000235.1"/>
    <property type="gene ID" value="ENSGEVG00005000218.1"/>
</dbReference>
<keyword evidence="7" id="KW-0037">Angiogenesis</keyword>
<dbReference type="GO" id="GO:0008083">
    <property type="term" value="F:growth factor activity"/>
    <property type="evidence" value="ECO:0007669"/>
    <property type="project" value="UniProtKB-KW"/>
</dbReference>
<evidence type="ECO:0000256" key="15">
    <source>
        <dbReference type="ARBA" id="ARBA00023242"/>
    </source>
</evidence>
<evidence type="ECO:0000313" key="31">
    <source>
        <dbReference type="Proteomes" id="UP000694390"/>
    </source>
</evidence>
<keyword evidence="5" id="KW-0217">Developmental protein</keyword>
<dbReference type="EC" id="1.13.11.24" evidence="22"/>
<dbReference type="Pfam" id="PF03128">
    <property type="entry name" value="CXCXC"/>
    <property type="match status" value="1"/>
</dbReference>
<dbReference type="FunFam" id="2.60.120.10:FF:000055">
    <property type="entry name" value="pirin"/>
    <property type="match status" value="1"/>
</dbReference>
<evidence type="ECO:0000256" key="5">
    <source>
        <dbReference type="ARBA" id="ARBA00022473"/>
    </source>
</evidence>
<evidence type="ECO:0000256" key="18">
    <source>
        <dbReference type="ARBA" id="ARBA00054987"/>
    </source>
</evidence>